<comment type="subcellular location">
    <subcellularLocation>
        <location evidence="1">Cytoplasm</location>
        <location evidence="1">Cytoskeleton</location>
        <location evidence="1">Cilium axoneme</location>
    </subcellularLocation>
</comment>
<dbReference type="GO" id="GO:0005930">
    <property type="term" value="C:axoneme"/>
    <property type="evidence" value="ECO:0007669"/>
    <property type="project" value="UniProtKB-SubCell"/>
</dbReference>
<feature type="region of interest" description="Disordered" evidence="3">
    <location>
        <begin position="1"/>
        <end position="71"/>
    </location>
</feature>
<feature type="coiled-coil region" evidence="2">
    <location>
        <begin position="613"/>
        <end position="721"/>
    </location>
</feature>
<evidence type="ECO:0000313" key="5">
    <source>
        <dbReference type="Proteomes" id="UP000198341"/>
    </source>
</evidence>
<evidence type="ECO:0000256" key="3">
    <source>
        <dbReference type="SAM" id="MobiDB-lite"/>
    </source>
</evidence>
<accession>K8EQ92</accession>
<feature type="compositionally biased region" description="Basic and acidic residues" evidence="3">
    <location>
        <begin position="232"/>
        <end position="244"/>
    </location>
</feature>
<feature type="compositionally biased region" description="Low complexity" evidence="3">
    <location>
        <begin position="417"/>
        <end position="448"/>
    </location>
</feature>
<feature type="compositionally biased region" description="Acidic residues" evidence="3">
    <location>
        <begin position="315"/>
        <end position="336"/>
    </location>
</feature>
<evidence type="ECO:0000313" key="4">
    <source>
        <dbReference type="EMBL" id="CCO20231.1"/>
    </source>
</evidence>
<feature type="compositionally biased region" description="Basic and acidic residues" evidence="3">
    <location>
        <begin position="303"/>
        <end position="314"/>
    </location>
</feature>
<dbReference type="EMBL" id="FO082263">
    <property type="protein sequence ID" value="CCO20231.1"/>
    <property type="molecule type" value="Genomic_DNA"/>
</dbReference>
<feature type="compositionally biased region" description="Basic residues" evidence="3">
    <location>
        <begin position="16"/>
        <end position="25"/>
    </location>
</feature>
<feature type="compositionally biased region" description="Low complexity" evidence="3">
    <location>
        <begin position="369"/>
        <end position="392"/>
    </location>
</feature>
<dbReference type="InterPro" id="IPR001611">
    <property type="entry name" value="Leu-rich_rpt"/>
</dbReference>
<evidence type="ECO:0000256" key="1">
    <source>
        <dbReference type="ARBA" id="ARBA00004430"/>
    </source>
</evidence>
<dbReference type="PANTHER" id="PTHR20916:SF12">
    <property type="entry name" value="ANCESTRAL COATOMER ELEMENT 1 SEC16_SEC31 DOMAIN-CONTAINING PROTEIN-RELATED"/>
    <property type="match status" value="1"/>
</dbReference>
<feature type="coiled-coil region" evidence="2">
    <location>
        <begin position="847"/>
        <end position="888"/>
    </location>
</feature>
<feature type="region of interest" description="Disordered" evidence="3">
    <location>
        <begin position="232"/>
        <end position="253"/>
    </location>
</feature>
<dbReference type="InterPro" id="IPR032675">
    <property type="entry name" value="LRR_dom_sf"/>
</dbReference>
<reference evidence="4 5" key="1">
    <citation type="submission" date="2011-10" db="EMBL/GenBank/DDBJ databases">
        <authorList>
            <person name="Genoscope - CEA"/>
        </authorList>
    </citation>
    <scope>NUCLEOTIDE SEQUENCE [LARGE SCALE GENOMIC DNA]</scope>
    <source>
        <strain evidence="4 5">RCC 1105</strain>
    </source>
</reference>
<keyword evidence="5" id="KW-1185">Reference proteome</keyword>
<dbReference type="RefSeq" id="XP_007508614.1">
    <property type="nucleotide sequence ID" value="XM_007508552.1"/>
</dbReference>
<organism evidence="4 5">
    <name type="scientific">Bathycoccus prasinos</name>
    <dbReference type="NCBI Taxonomy" id="41875"/>
    <lineage>
        <taxon>Eukaryota</taxon>
        <taxon>Viridiplantae</taxon>
        <taxon>Chlorophyta</taxon>
        <taxon>Mamiellophyceae</taxon>
        <taxon>Mamiellales</taxon>
        <taxon>Bathycoccaceae</taxon>
        <taxon>Bathycoccus</taxon>
    </lineage>
</organism>
<dbReference type="KEGG" id="bpg:Bathy16g01180"/>
<protein>
    <submittedName>
        <fullName evidence="4">Uncharacterized protein</fullName>
    </submittedName>
</protein>
<feature type="compositionally biased region" description="Low complexity" evidence="3">
    <location>
        <begin position="1"/>
        <end position="15"/>
    </location>
</feature>
<gene>
    <name evidence="4" type="ordered locus">Bathy16g01180</name>
</gene>
<evidence type="ECO:0000256" key="2">
    <source>
        <dbReference type="SAM" id="Coils"/>
    </source>
</evidence>
<dbReference type="PROSITE" id="PS51450">
    <property type="entry name" value="LRR"/>
    <property type="match status" value="1"/>
</dbReference>
<feature type="coiled-coil region" evidence="2">
    <location>
        <begin position="510"/>
        <end position="587"/>
    </location>
</feature>
<dbReference type="Proteomes" id="UP000198341">
    <property type="component" value="Chromosome 16"/>
</dbReference>
<dbReference type="OrthoDB" id="10262005at2759"/>
<feature type="region of interest" description="Disordered" evidence="3">
    <location>
        <begin position="296"/>
        <end position="448"/>
    </location>
</feature>
<dbReference type="Gene3D" id="3.80.10.10">
    <property type="entry name" value="Ribonuclease Inhibitor"/>
    <property type="match status" value="1"/>
</dbReference>
<dbReference type="GO" id="GO:0004402">
    <property type="term" value="F:histone acetyltransferase activity"/>
    <property type="evidence" value="ECO:0007669"/>
    <property type="project" value="TreeGrafter"/>
</dbReference>
<name>K8EQ92_9CHLO</name>
<dbReference type="PANTHER" id="PTHR20916">
    <property type="entry name" value="CYSTEINE AND GLYCINE-RICH PROTEIN 2 BINDING PROTEIN"/>
    <property type="match status" value="1"/>
</dbReference>
<dbReference type="AlphaFoldDB" id="K8EQ92"/>
<dbReference type="GeneID" id="19011238"/>
<feature type="compositionally biased region" description="Basic and acidic residues" evidence="3">
    <location>
        <begin position="26"/>
        <end position="45"/>
    </location>
</feature>
<proteinExistence type="predicted"/>
<sequence length="920" mass="106428">MTTTNATTTKSFSNNKKTKKKKKMSKIIETKTNENEEKKGKKSDDAIEEEEEEEEEEENDDFNKTNSNNNEKTFTTIPEHIKTLALNQKENLARLLIVSICNRKDLFVKKSTLQTFDGEDFQLLRNVRELYLNENDIERVVNLDRLPKSLKLLHIEGNKLNSFEGIRDVPNTLQTLSMRNNSIRDFSEVARKDGRKWDLEYLDVRENEFGNFADLRLVEEFVHLRELRLRSEENDKSENNNDKKSNKKNNPVCKLPSYRMAVHAFIPWLEMLDDIGFTASSALVIEEEKKIFERKRISSSQEASEHQRHQHVEEIIEDDEKDDNETVGEEEEEEETTSTLLSLEDDEEDKEKKKTAAQKWNASVKIDEQQQQQVQPSSRPLSKPSPSSSSKLMNHILRNKLNVSSSIAKRKDEGMQTTTTNNNNNNNNDSNSSNNYRSSSSNSNTLTSKLERELYELKKTFETKRRENETLSGALMEVTNEVKQIDHETSEMYEKSAKLAELSNLNYASANRYKNEVDLLKRELKENRKTLENALSGEAEALEEVNTLKSTIESIRNEYNRTISRMRDEHKMEIRKVSKTVSSLEELEYAAEDEIEHLQGRIREMDKDYSKKLEDVTNERNAITRRLEASFEELKELDSVLATETEALVTAESFAEELSTTNESLKNEMKEMREELMRLRKEVPELESKKEKLSDECGSLKEELKAKEAAIAAQLEKVKKADTDLAEASLKEESAKKANLEVAHMRESLDLKSAMLENSNALVTSLKEEVVKLSKENKEYAVAHAKCSTTLESQDARVIQLENELKTERSKRMAFERAHVGSKDEIIARDEMLHWANGEVERYGILLEEVKEEKEEIIDIARNLQEQCDDYKRIAERAFKEKESVEEEMRMLLSSQIRREEEFDMVRQVFAKSSLMSGGS</sequence>
<dbReference type="SUPFAM" id="SSF52058">
    <property type="entry name" value="L domain-like"/>
    <property type="match status" value="1"/>
</dbReference>
<feature type="compositionally biased region" description="Acidic residues" evidence="3">
    <location>
        <begin position="46"/>
        <end position="60"/>
    </location>
</feature>
<keyword evidence="2" id="KW-0175">Coiled coil</keyword>
<feature type="coiled-coil region" evidence="2">
    <location>
        <begin position="756"/>
        <end position="818"/>
    </location>
</feature>
<dbReference type="eggNOG" id="KOG0531">
    <property type="taxonomic scope" value="Eukaryota"/>
</dbReference>